<keyword evidence="3" id="KW-1185">Reference proteome</keyword>
<dbReference type="EMBL" id="JAAAHW010006940">
    <property type="protein sequence ID" value="KAF9953004.1"/>
    <property type="molecule type" value="Genomic_DNA"/>
</dbReference>
<dbReference type="OrthoDB" id="2587563at2759"/>
<dbReference type="Proteomes" id="UP000749646">
    <property type="component" value="Unassembled WGS sequence"/>
</dbReference>
<organism evidence="2 3">
    <name type="scientific">Modicella reniformis</name>
    <dbReference type="NCBI Taxonomy" id="1440133"/>
    <lineage>
        <taxon>Eukaryota</taxon>
        <taxon>Fungi</taxon>
        <taxon>Fungi incertae sedis</taxon>
        <taxon>Mucoromycota</taxon>
        <taxon>Mortierellomycotina</taxon>
        <taxon>Mortierellomycetes</taxon>
        <taxon>Mortierellales</taxon>
        <taxon>Mortierellaceae</taxon>
        <taxon>Modicella</taxon>
    </lineage>
</organism>
<accession>A0A9P6LZ40</accession>
<proteinExistence type="predicted"/>
<sequence length="208" mass="22490">AGNGASASASAPASVPASAQVSVSSSVLAPTAKRPPEAKKTSKETGGLGNGYRIPKASPGTRKPQIPPITTQAAFEDYSRQFTSKYQEMKSLKAKIDKKKELFHQLGSELDLAMGTEREADLKRKVQEAFDDDIVDRKVLRQNKEPRSGISSERAAAALAEQSKHLSVNDMMDRYKNLHYEVDTIKRALWDASNAQTERITSAGGGNG</sequence>
<reference evidence="2" key="1">
    <citation type="journal article" date="2020" name="Fungal Divers.">
        <title>Resolving the Mortierellaceae phylogeny through synthesis of multi-gene phylogenetics and phylogenomics.</title>
        <authorList>
            <person name="Vandepol N."/>
            <person name="Liber J."/>
            <person name="Desiro A."/>
            <person name="Na H."/>
            <person name="Kennedy M."/>
            <person name="Barry K."/>
            <person name="Grigoriev I.V."/>
            <person name="Miller A.N."/>
            <person name="O'Donnell K."/>
            <person name="Stajich J.E."/>
            <person name="Bonito G."/>
        </authorList>
    </citation>
    <scope>NUCLEOTIDE SEQUENCE</scope>
    <source>
        <strain evidence="2">MES-2147</strain>
    </source>
</reference>
<comment type="caution">
    <text evidence="2">The sequence shown here is derived from an EMBL/GenBank/DDBJ whole genome shotgun (WGS) entry which is preliminary data.</text>
</comment>
<feature type="compositionally biased region" description="Low complexity" evidence="1">
    <location>
        <begin position="1"/>
        <end position="30"/>
    </location>
</feature>
<evidence type="ECO:0000313" key="3">
    <source>
        <dbReference type="Proteomes" id="UP000749646"/>
    </source>
</evidence>
<gene>
    <name evidence="2" type="ORF">BGZ65_004921</name>
</gene>
<feature type="compositionally biased region" description="Basic and acidic residues" evidence="1">
    <location>
        <begin position="34"/>
        <end position="43"/>
    </location>
</feature>
<feature type="non-terminal residue" evidence="2">
    <location>
        <position position="208"/>
    </location>
</feature>
<feature type="region of interest" description="Disordered" evidence="1">
    <location>
        <begin position="1"/>
        <end position="69"/>
    </location>
</feature>
<dbReference type="AlphaFoldDB" id="A0A9P6LZ40"/>
<evidence type="ECO:0000313" key="2">
    <source>
        <dbReference type="EMBL" id="KAF9953004.1"/>
    </source>
</evidence>
<evidence type="ECO:0000256" key="1">
    <source>
        <dbReference type="SAM" id="MobiDB-lite"/>
    </source>
</evidence>
<name>A0A9P6LZ40_9FUNG</name>
<dbReference type="SUPFAM" id="SSF144292">
    <property type="entry name" value="occludin/ELL-like"/>
    <property type="match status" value="1"/>
</dbReference>
<protein>
    <submittedName>
        <fullName evidence="2">Uncharacterized protein</fullName>
    </submittedName>
</protein>